<keyword evidence="2" id="KW-1185">Reference proteome</keyword>
<sequence length="137" mass="15537">MPEPHDEPVHPYFEVLPYLKGEDALDWFSQLPGGNHILDAHFTALGEVFGPNSPYRIRASVNPSTGDPHVLIFEVNGPVDDERSWQAMEALQERILELEDKAREELRMEEPFKRIVVSLGGAPSNWNMLSRTLEEGD</sequence>
<dbReference type="Proteomes" id="UP001240984">
    <property type="component" value="Unassembled WGS sequence"/>
</dbReference>
<protein>
    <submittedName>
        <fullName evidence="1">Uncharacterized protein</fullName>
    </submittedName>
</protein>
<proteinExistence type="predicted"/>
<dbReference type="RefSeq" id="WP_306827327.1">
    <property type="nucleotide sequence ID" value="NZ_JAUSRA010000001.1"/>
</dbReference>
<evidence type="ECO:0000313" key="1">
    <source>
        <dbReference type="EMBL" id="MDP9792439.1"/>
    </source>
</evidence>
<reference evidence="1 2" key="1">
    <citation type="submission" date="2023-07" db="EMBL/GenBank/DDBJ databases">
        <title>Sequencing the genomes of 1000 actinobacteria strains.</title>
        <authorList>
            <person name="Klenk H.-P."/>
        </authorList>
    </citation>
    <scope>NUCLEOTIDE SEQUENCE [LARGE SCALE GENOMIC DNA]</scope>
    <source>
        <strain evidence="1 2">DSM 44710</strain>
    </source>
</reference>
<evidence type="ECO:0000313" key="2">
    <source>
        <dbReference type="Proteomes" id="UP001240984"/>
    </source>
</evidence>
<accession>A0ABT9MM22</accession>
<name>A0ABT9MM22_9ACTN</name>
<dbReference type="EMBL" id="JAUSRA010000001">
    <property type="protein sequence ID" value="MDP9792439.1"/>
    <property type="molecule type" value="Genomic_DNA"/>
</dbReference>
<gene>
    <name evidence="1" type="ORF">J2S43_000951</name>
</gene>
<organism evidence="1 2">
    <name type="scientific">Catenuloplanes nepalensis</name>
    <dbReference type="NCBI Taxonomy" id="587533"/>
    <lineage>
        <taxon>Bacteria</taxon>
        <taxon>Bacillati</taxon>
        <taxon>Actinomycetota</taxon>
        <taxon>Actinomycetes</taxon>
        <taxon>Micromonosporales</taxon>
        <taxon>Micromonosporaceae</taxon>
        <taxon>Catenuloplanes</taxon>
    </lineage>
</organism>
<comment type="caution">
    <text evidence="1">The sequence shown here is derived from an EMBL/GenBank/DDBJ whole genome shotgun (WGS) entry which is preliminary data.</text>
</comment>